<keyword evidence="13 16" id="KW-0472">Membrane</keyword>
<dbReference type="Proteomes" id="UP000242180">
    <property type="component" value="Unassembled WGS sequence"/>
</dbReference>
<evidence type="ECO:0000256" key="6">
    <source>
        <dbReference type="ARBA" id="ARBA00012487"/>
    </source>
</evidence>
<dbReference type="EC" id="2.7.7.41" evidence="6 16"/>
<feature type="transmembrane region" description="Helical" evidence="16">
    <location>
        <begin position="49"/>
        <end position="70"/>
    </location>
</feature>
<dbReference type="PIRSF" id="PIRSF018269">
    <property type="entry name" value="PC_trans_euk"/>
    <property type="match status" value="1"/>
</dbReference>
<evidence type="ECO:0000313" key="19">
    <source>
        <dbReference type="Proteomes" id="UP000242180"/>
    </source>
</evidence>
<dbReference type="UniPathway" id="UPA00557">
    <property type="reaction ID" value="UER00614"/>
</dbReference>
<feature type="transmembrane region" description="Helical" evidence="16">
    <location>
        <begin position="266"/>
        <end position="286"/>
    </location>
</feature>
<comment type="catalytic activity">
    <reaction evidence="1 16 17">
        <text>a 1,2-diacyl-sn-glycero-3-phosphate + CTP + H(+) = a CDP-1,2-diacyl-sn-glycerol + diphosphate</text>
        <dbReference type="Rhea" id="RHEA:16229"/>
        <dbReference type="ChEBI" id="CHEBI:15378"/>
        <dbReference type="ChEBI" id="CHEBI:33019"/>
        <dbReference type="ChEBI" id="CHEBI:37563"/>
        <dbReference type="ChEBI" id="CHEBI:58332"/>
        <dbReference type="ChEBI" id="CHEBI:58608"/>
        <dbReference type="EC" id="2.7.7.41"/>
    </reaction>
</comment>
<keyword evidence="7 16" id="KW-0444">Lipid biosynthesis</keyword>
<evidence type="ECO:0000256" key="3">
    <source>
        <dbReference type="ARBA" id="ARBA00005119"/>
    </source>
</evidence>
<name>A0A1X2HTI7_SYNRA</name>
<evidence type="ECO:0000256" key="5">
    <source>
        <dbReference type="ARBA" id="ARBA00010185"/>
    </source>
</evidence>
<dbReference type="GO" id="GO:0004605">
    <property type="term" value="F:phosphatidate cytidylyltransferase activity"/>
    <property type="evidence" value="ECO:0007669"/>
    <property type="project" value="UniProtKB-UniRule"/>
</dbReference>
<feature type="transmembrane region" description="Helical" evidence="16">
    <location>
        <begin position="181"/>
        <end position="204"/>
    </location>
</feature>
<comment type="pathway">
    <text evidence="3 16 17">Phospholipid metabolism; CDP-diacylglycerol biosynthesis; CDP-diacylglycerol from sn-glycerol 3-phosphate: step 3/3.</text>
</comment>
<organism evidence="18 19">
    <name type="scientific">Syncephalastrum racemosum</name>
    <name type="common">Filamentous fungus</name>
    <dbReference type="NCBI Taxonomy" id="13706"/>
    <lineage>
        <taxon>Eukaryota</taxon>
        <taxon>Fungi</taxon>
        <taxon>Fungi incertae sedis</taxon>
        <taxon>Mucoromycota</taxon>
        <taxon>Mucoromycotina</taxon>
        <taxon>Mucoromycetes</taxon>
        <taxon>Mucorales</taxon>
        <taxon>Syncephalastraceae</taxon>
        <taxon>Syncephalastrum</taxon>
    </lineage>
</organism>
<keyword evidence="12 16" id="KW-0443">Lipid metabolism</keyword>
<feature type="transmembrane region" description="Helical" evidence="16">
    <location>
        <begin position="119"/>
        <end position="137"/>
    </location>
</feature>
<keyword evidence="10 16" id="KW-0548">Nucleotidyltransferase</keyword>
<evidence type="ECO:0000256" key="15">
    <source>
        <dbReference type="ARBA" id="ARBA00023264"/>
    </source>
</evidence>
<keyword evidence="9 16" id="KW-0812">Transmembrane</keyword>
<dbReference type="PANTHER" id="PTHR13773:SF8">
    <property type="entry name" value="PHOSPHATIDATE CYTIDYLYLTRANSFERASE, PHOTORECEPTOR-SPECIFIC"/>
    <property type="match status" value="1"/>
</dbReference>
<evidence type="ECO:0000256" key="2">
    <source>
        <dbReference type="ARBA" id="ARBA00004141"/>
    </source>
</evidence>
<dbReference type="OMA" id="MPIQWHA"/>
<evidence type="ECO:0000256" key="1">
    <source>
        <dbReference type="ARBA" id="ARBA00001698"/>
    </source>
</evidence>
<evidence type="ECO:0000256" key="13">
    <source>
        <dbReference type="ARBA" id="ARBA00023136"/>
    </source>
</evidence>
<feature type="transmembrane region" description="Helical" evidence="16">
    <location>
        <begin position="143"/>
        <end position="169"/>
    </location>
</feature>
<dbReference type="PANTHER" id="PTHR13773">
    <property type="entry name" value="PHOSPHATIDATE CYTIDYLYLTRANSFERASE"/>
    <property type="match status" value="1"/>
</dbReference>
<gene>
    <name evidence="18" type="ORF">BCR43DRAFT_431348</name>
</gene>
<sequence length="395" mass="44943">MVAAFLFVLASGYIWSIVAVMGISVGVYREVIQLAQVPAKEKSVRWFKTMSWYFLITAEYFLYGESIIYYFTEIVMVDKFLAPFATHHRFISFMLYILGFVFFVANLQKGQYQFQMAQYCYTHMALLLIVVQSHFIVENILEGMIWFVMPAVLVVCNDTFAYICGFFFGRTPLIQLSPKKTVEGFVGAFVCTLIAGFFLTGLLIRSDYLTCPVQDLGASAWSPISCSPKNPVFTPIPWQLPSTTVYLLKLLLRINKTEVYIAPVQLHAIMMACFASLIAPFGGFFASAVKRVFKIKDFGHSIPGHGGLTDRMDCQFVMGFFAHMYYQSFIKTYNVTVGSVLTTIIHNFTPREQIELLERLQTYLSNQDILDHELLAASNMEQVIQEAQDKLLLKT</sequence>
<evidence type="ECO:0000256" key="12">
    <source>
        <dbReference type="ARBA" id="ARBA00023098"/>
    </source>
</evidence>
<dbReference type="GO" id="GO:0005789">
    <property type="term" value="C:endoplasmic reticulum membrane"/>
    <property type="evidence" value="ECO:0007669"/>
    <property type="project" value="TreeGrafter"/>
</dbReference>
<protein>
    <recommendedName>
        <fullName evidence="6 16">Phosphatidate cytidylyltransferase</fullName>
        <ecNumber evidence="6 16">2.7.7.41</ecNumber>
    </recommendedName>
</protein>
<dbReference type="FunCoup" id="A0A1X2HTI7">
    <property type="interactions" value="537"/>
</dbReference>
<keyword evidence="8 16" id="KW-0808">Transferase</keyword>
<dbReference type="OrthoDB" id="10260889at2759"/>
<dbReference type="PROSITE" id="PS01315">
    <property type="entry name" value="CDS"/>
    <property type="match status" value="1"/>
</dbReference>
<reference evidence="18 19" key="1">
    <citation type="submission" date="2016-07" db="EMBL/GenBank/DDBJ databases">
        <title>Pervasive Adenine N6-methylation of Active Genes in Fungi.</title>
        <authorList>
            <consortium name="DOE Joint Genome Institute"/>
            <person name="Mondo S.J."/>
            <person name="Dannebaum R.O."/>
            <person name="Kuo R.C."/>
            <person name="Labutti K."/>
            <person name="Haridas S."/>
            <person name="Kuo A."/>
            <person name="Salamov A."/>
            <person name="Ahrendt S.R."/>
            <person name="Lipzen A."/>
            <person name="Sullivan W."/>
            <person name="Andreopoulos W.B."/>
            <person name="Clum A."/>
            <person name="Lindquist E."/>
            <person name="Daum C."/>
            <person name="Ramamoorthy G.K."/>
            <person name="Gryganskyi A."/>
            <person name="Culley D."/>
            <person name="Magnuson J.K."/>
            <person name="James T.Y."/>
            <person name="O'Malley M.A."/>
            <person name="Stajich J.E."/>
            <person name="Spatafora J.W."/>
            <person name="Visel A."/>
            <person name="Grigoriev I.V."/>
        </authorList>
    </citation>
    <scope>NUCLEOTIDE SEQUENCE [LARGE SCALE GENOMIC DNA]</scope>
    <source>
        <strain evidence="18 19">NRRL 2496</strain>
    </source>
</reference>
<accession>A0A1X2HTI7</accession>
<dbReference type="InterPro" id="IPR000374">
    <property type="entry name" value="PC_trans"/>
</dbReference>
<evidence type="ECO:0000256" key="14">
    <source>
        <dbReference type="ARBA" id="ARBA00023209"/>
    </source>
</evidence>
<feature type="transmembrane region" description="Helical" evidence="16">
    <location>
        <begin position="90"/>
        <end position="107"/>
    </location>
</feature>
<evidence type="ECO:0000256" key="4">
    <source>
        <dbReference type="ARBA" id="ARBA00005189"/>
    </source>
</evidence>
<evidence type="ECO:0000256" key="7">
    <source>
        <dbReference type="ARBA" id="ARBA00022516"/>
    </source>
</evidence>
<dbReference type="AlphaFoldDB" id="A0A1X2HTI7"/>
<evidence type="ECO:0000256" key="10">
    <source>
        <dbReference type="ARBA" id="ARBA00022695"/>
    </source>
</evidence>
<evidence type="ECO:0000256" key="16">
    <source>
        <dbReference type="PIRNR" id="PIRNR018269"/>
    </source>
</evidence>
<evidence type="ECO:0000256" key="11">
    <source>
        <dbReference type="ARBA" id="ARBA00022989"/>
    </source>
</evidence>
<feature type="transmembrane region" description="Helical" evidence="16">
    <location>
        <begin position="6"/>
        <end position="28"/>
    </location>
</feature>
<keyword evidence="15 16" id="KW-1208">Phospholipid metabolism</keyword>
<comment type="subcellular location">
    <subcellularLocation>
        <location evidence="2">Membrane</location>
        <topology evidence="2">Multi-pass membrane protein</topology>
    </subcellularLocation>
</comment>
<comment type="caution">
    <text evidence="18">The sequence shown here is derived from an EMBL/GenBank/DDBJ whole genome shotgun (WGS) entry which is preliminary data.</text>
</comment>
<dbReference type="GO" id="GO:0016024">
    <property type="term" value="P:CDP-diacylglycerol biosynthetic process"/>
    <property type="evidence" value="ECO:0007669"/>
    <property type="project" value="UniProtKB-UniRule"/>
</dbReference>
<evidence type="ECO:0000256" key="8">
    <source>
        <dbReference type="ARBA" id="ARBA00022679"/>
    </source>
</evidence>
<evidence type="ECO:0000313" key="18">
    <source>
        <dbReference type="EMBL" id="ORZ02863.1"/>
    </source>
</evidence>
<keyword evidence="14 16" id="KW-0594">Phospholipid biosynthesis</keyword>
<evidence type="ECO:0000256" key="9">
    <source>
        <dbReference type="ARBA" id="ARBA00022692"/>
    </source>
</evidence>
<proteinExistence type="inferred from homology"/>
<evidence type="ECO:0000256" key="17">
    <source>
        <dbReference type="RuleBase" id="RU003938"/>
    </source>
</evidence>
<comment type="pathway">
    <text evidence="4">Lipid metabolism.</text>
</comment>
<dbReference type="STRING" id="13706.A0A1X2HTI7"/>
<dbReference type="InterPro" id="IPR016720">
    <property type="entry name" value="PC_Trfase_euk"/>
</dbReference>
<dbReference type="EMBL" id="MCGN01000001">
    <property type="protein sequence ID" value="ORZ02863.1"/>
    <property type="molecule type" value="Genomic_DNA"/>
</dbReference>
<keyword evidence="11 16" id="KW-1133">Transmembrane helix</keyword>
<comment type="similarity">
    <text evidence="5 16 17">Belongs to the CDS family.</text>
</comment>
<keyword evidence="19" id="KW-1185">Reference proteome</keyword>
<dbReference type="Pfam" id="PF01148">
    <property type="entry name" value="CTP_transf_1"/>
    <property type="match status" value="1"/>
</dbReference>
<dbReference type="InParanoid" id="A0A1X2HTI7"/>